<name>A0A937RGR5_9ACTN</name>
<feature type="compositionally biased region" description="Basic and acidic residues" evidence="1">
    <location>
        <begin position="100"/>
        <end position="109"/>
    </location>
</feature>
<reference evidence="2" key="1">
    <citation type="submission" date="2020-12" db="EMBL/GenBank/DDBJ databases">
        <title>Genomic characterization of non-nitrogen-fixing Frankia strains.</title>
        <authorList>
            <person name="Carlos-Shanley C."/>
            <person name="Guerra T."/>
            <person name="Hahn D."/>
        </authorList>
    </citation>
    <scope>NUCLEOTIDE SEQUENCE</scope>
    <source>
        <strain evidence="2">CN6</strain>
    </source>
</reference>
<dbReference type="Proteomes" id="UP000604475">
    <property type="component" value="Unassembled WGS sequence"/>
</dbReference>
<keyword evidence="3" id="KW-1185">Reference proteome</keyword>
<organism evidence="2 3">
    <name type="scientific">Frankia nepalensis</name>
    <dbReference type="NCBI Taxonomy" id="1836974"/>
    <lineage>
        <taxon>Bacteria</taxon>
        <taxon>Bacillati</taxon>
        <taxon>Actinomycetota</taxon>
        <taxon>Actinomycetes</taxon>
        <taxon>Frankiales</taxon>
        <taxon>Frankiaceae</taxon>
        <taxon>Frankia</taxon>
    </lineage>
</organism>
<evidence type="ECO:0000313" key="2">
    <source>
        <dbReference type="EMBL" id="MBL7629902.1"/>
    </source>
</evidence>
<dbReference type="RefSeq" id="WP_203004343.1">
    <property type="nucleotide sequence ID" value="NZ_JADWYU010000155.1"/>
</dbReference>
<dbReference type="AlphaFoldDB" id="A0A937RGR5"/>
<gene>
    <name evidence="2" type="ORF">I7412_22575</name>
</gene>
<evidence type="ECO:0000313" key="3">
    <source>
        <dbReference type="Proteomes" id="UP000604475"/>
    </source>
</evidence>
<feature type="compositionally biased region" description="Low complexity" evidence="1">
    <location>
        <begin position="90"/>
        <end position="99"/>
    </location>
</feature>
<dbReference type="EMBL" id="JAEACQ010000239">
    <property type="protein sequence ID" value="MBL7629902.1"/>
    <property type="molecule type" value="Genomic_DNA"/>
</dbReference>
<feature type="region of interest" description="Disordered" evidence="1">
    <location>
        <begin position="1"/>
        <end position="109"/>
    </location>
</feature>
<comment type="caution">
    <text evidence="2">The sequence shown here is derived from an EMBL/GenBank/DDBJ whole genome shotgun (WGS) entry which is preliminary data.</text>
</comment>
<sequence length="109" mass="11563">MAVESSGHSRGNPRMYELFESQPDVGHNQPGKSPTVRAWPELVDFLKVSGQPVQGPWPPHQHPRPNPDHEALPVAVPDPLAVPGPPSVTGDAGPAPASDDAGRASSRER</sequence>
<evidence type="ECO:0000256" key="1">
    <source>
        <dbReference type="SAM" id="MobiDB-lite"/>
    </source>
</evidence>
<protein>
    <submittedName>
        <fullName evidence="2">Uncharacterized protein</fullName>
    </submittedName>
</protein>
<proteinExistence type="predicted"/>
<accession>A0A937RGR5</accession>